<dbReference type="InterPro" id="IPR034984">
    <property type="entry name" value="Imelysin-like_IPPA"/>
</dbReference>
<accession>A0A4Y6PZ93</accession>
<reference evidence="5 6" key="1">
    <citation type="submission" date="2019-06" db="EMBL/GenBank/DDBJ databases">
        <title>Persicimonas caeni gen. nov., sp. nov., a predatory bacterium isolated from solar saltern.</title>
        <authorList>
            <person name="Wang S."/>
        </authorList>
    </citation>
    <scope>NUCLEOTIDE SEQUENCE [LARGE SCALE GENOMIC DNA]</scope>
    <source>
        <strain evidence="5 6">YN101</strain>
    </source>
</reference>
<dbReference type="Gene3D" id="1.20.1420.20">
    <property type="entry name" value="M75 peptidase, HXXE motif"/>
    <property type="match status" value="1"/>
</dbReference>
<feature type="signal peptide" evidence="3">
    <location>
        <begin position="1"/>
        <end position="26"/>
    </location>
</feature>
<evidence type="ECO:0000256" key="3">
    <source>
        <dbReference type="SAM" id="SignalP"/>
    </source>
</evidence>
<protein>
    <recommendedName>
        <fullName evidence="4">Imelysin-like domain-containing protein</fullName>
    </recommendedName>
</protein>
<keyword evidence="2 3" id="KW-0732">Signal</keyword>
<evidence type="ECO:0000256" key="1">
    <source>
        <dbReference type="ARBA" id="ARBA00004196"/>
    </source>
</evidence>
<feature type="chain" id="PRO_5030106735" description="Imelysin-like domain-containing protein" evidence="3">
    <location>
        <begin position="27"/>
        <end position="407"/>
    </location>
</feature>
<dbReference type="Proteomes" id="UP000315995">
    <property type="component" value="Chromosome"/>
</dbReference>
<name>A0A4Y6PZ93_PERCE</name>
<dbReference type="Pfam" id="PF09375">
    <property type="entry name" value="Peptidase_M75"/>
    <property type="match status" value="1"/>
</dbReference>
<dbReference type="InterPro" id="IPR018976">
    <property type="entry name" value="Imelysin-like"/>
</dbReference>
<evidence type="ECO:0000256" key="2">
    <source>
        <dbReference type="ARBA" id="ARBA00022729"/>
    </source>
</evidence>
<sequence length="407" mass="43753">MRYSRHILLPLLVASLVGVASLSACSDDDGPANNAPVEDPEAAEARRAVLSSLGDDVILATYAEFEQKTDTLASAADAYAGSQSDADRQAVQDAWREAMNTWQRAEMFQIGPAGPMGAVVGGEDLRDQIYSWPIVNPCRVDQELVEQNYTDAESFASEPVNVRGLDAMEYLLFVEGTENACAPNSSINTDGSWEALSADDITSRRAAYAQTLAANLAERAGELRQMWAADGGNFLGEFSTAGADSETYATSQEALNAVSDAMFYLDKETKDMKLAQPTGLIDCVEDVCPEERESLWADHSLANVRNNLVGFQQLLTGNEDVDGSTGINTLLRDMGAGDLADDLNARIDAAIAAVDAVDGTMAEALQNDPQSVIDVYDATKSVTDIFKSQFFDVLDLEVPKRGEGDND</sequence>
<dbReference type="AlphaFoldDB" id="A0A4Y6PZ93"/>
<keyword evidence="6" id="KW-1185">Reference proteome</keyword>
<feature type="domain" description="Imelysin-like" evidence="4">
    <location>
        <begin position="58"/>
        <end position="370"/>
    </location>
</feature>
<comment type="subcellular location">
    <subcellularLocation>
        <location evidence="1">Cell envelope</location>
    </subcellularLocation>
</comment>
<dbReference type="EMBL" id="CP041186">
    <property type="protein sequence ID" value="QDG53065.1"/>
    <property type="molecule type" value="Genomic_DNA"/>
</dbReference>
<organism evidence="5 6">
    <name type="scientific">Persicimonas caeni</name>
    <dbReference type="NCBI Taxonomy" id="2292766"/>
    <lineage>
        <taxon>Bacteria</taxon>
        <taxon>Deltaproteobacteria</taxon>
        <taxon>Bradymonadales</taxon>
        <taxon>Bradymonadaceae</taxon>
        <taxon>Persicimonas</taxon>
    </lineage>
</organism>
<dbReference type="GO" id="GO:0030313">
    <property type="term" value="C:cell envelope"/>
    <property type="evidence" value="ECO:0007669"/>
    <property type="project" value="UniProtKB-SubCell"/>
</dbReference>
<dbReference type="RefSeq" id="WP_141199526.1">
    <property type="nucleotide sequence ID" value="NZ_CP041186.1"/>
</dbReference>
<dbReference type="PROSITE" id="PS51257">
    <property type="entry name" value="PROKAR_LIPOPROTEIN"/>
    <property type="match status" value="1"/>
</dbReference>
<proteinExistence type="predicted"/>
<evidence type="ECO:0000313" key="5">
    <source>
        <dbReference type="EMBL" id="QDG53065.1"/>
    </source>
</evidence>
<dbReference type="CDD" id="cd14659">
    <property type="entry name" value="Imelysin-like_IPPA"/>
    <property type="match status" value="1"/>
</dbReference>
<dbReference type="InterPro" id="IPR038352">
    <property type="entry name" value="Imelysin_sf"/>
</dbReference>
<gene>
    <name evidence="5" type="ORF">FIV42_20650</name>
</gene>
<evidence type="ECO:0000259" key="4">
    <source>
        <dbReference type="Pfam" id="PF09375"/>
    </source>
</evidence>
<evidence type="ECO:0000313" key="6">
    <source>
        <dbReference type="Proteomes" id="UP000315995"/>
    </source>
</evidence>
<dbReference type="OrthoDB" id="5497838at2"/>
<accession>A0A5B8YBJ0</accession>